<dbReference type="PANTHER" id="PTHR34301">
    <property type="entry name" value="DNA-BINDING PROTEIN-RELATED"/>
    <property type="match status" value="1"/>
</dbReference>
<evidence type="ECO:0000313" key="3">
    <source>
        <dbReference type="Proteomes" id="UP000271783"/>
    </source>
</evidence>
<dbReference type="SUPFAM" id="SSF52540">
    <property type="entry name" value="P-loop containing nucleoside triphosphate hydrolases"/>
    <property type="match status" value="1"/>
</dbReference>
<dbReference type="Pfam" id="PF01637">
    <property type="entry name" value="ATPase_2"/>
    <property type="match status" value="1"/>
</dbReference>
<dbReference type="Gene3D" id="3.40.50.300">
    <property type="entry name" value="P-loop containing nucleotide triphosphate hydrolases"/>
    <property type="match status" value="1"/>
</dbReference>
<dbReference type="Proteomes" id="UP000271783">
    <property type="component" value="Unassembled WGS sequence"/>
</dbReference>
<dbReference type="InterPro" id="IPR027417">
    <property type="entry name" value="P-loop_NTPase"/>
</dbReference>
<evidence type="ECO:0000259" key="1">
    <source>
        <dbReference type="Pfam" id="PF01637"/>
    </source>
</evidence>
<comment type="caution">
    <text evidence="2">The sequence shown here is derived from an EMBL/GenBank/DDBJ whole genome shotgun (WGS) entry which is preliminary data.</text>
</comment>
<accession>A0A3N5B291</accession>
<gene>
    <name evidence="2" type="ORF">EDC42_0768</name>
</gene>
<evidence type="ECO:0000313" key="2">
    <source>
        <dbReference type="EMBL" id="RPF51444.1"/>
    </source>
</evidence>
<name>A0A3N5B291_9EURY</name>
<organism evidence="2 3">
    <name type="scientific">Methanobrevibacter gottschalkii DSM 11977</name>
    <dbReference type="NCBI Taxonomy" id="1122229"/>
    <lineage>
        <taxon>Archaea</taxon>
        <taxon>Methanobacteriati</taxon>
        <taxon>Methanobacteriota</taxon>
        <taxon>Methanomada group</taxon>
        <taxon>Methanobacteria</taxon>
        <taxon>Methanobacteriales</taxon>
        <taxon>Methanobacteriaceae</taxon>
        <taxon>Methanobrevibacter</taxon>
    </lineage>
</organism>
<dbReference type="EMBL" id="RKRG01000002">
    <property type="protein sequence ID" value="RPF51444.1"/>
    <property type="molecule type" value="Genomic_DNA"/>
</dbReference>
<proteinExistence type="predicted"/>
<reference evidence="2 3" key="1">
    <citation type="submission" date="2018-11" db="EMBL/GenBank/DDBJ databases">
        <title>Genomic Encyclopedia of Type Strains, Phase IV (KMG-IV): sequencing the most valuable type-strain genomes for metagenomic binning, comparative biology and taxonomic classification.</title>
        <authorList>
            <person name="Goeker M."/>
        </authorList>
    </citation>
    <scope>NUCLEOTIDE SEQUENCE [LARGE SCALE GENOMIC DNA]</scope>
    <source>
        <strain evidence="2 3">DSM 11977</strain>
    </source>
</reference>
<dbReference type="GO" id="GO:0005524">
    <property type="term" value="F:ATP binding"/>
    <property type="evidence" value="ECO:0007669"/>
    <property type="project" value="InterPro"/>
</dbReference>
<dbReference type="PANTHER" id="PTHR34301:SF8">
    <property type="entry name" value="ATPASE DOMAIN-CONTAINING PROTEIN"/>
    <property type="match status" value="1"/>
</dbReference>
<keyword evidence="3" id="KW-1185">Reference proteome</keyword>
<feature type="domain" description="ATPase" evidence="1">
    <location>
        <begin position="17"/>
        <end position="262"/>
    </location>
</feature>
<sequence length="387" mass="44230">MKHNPFRKRTGILPSYFTGRENELNELNEIYCSTKRGIPGHLILYGPKGIGKTSLLLKFQDEISNFDDVYSVRIPLMEGNFDDIYTLIIEKCSDALNINIGHFWEKINSLGINIPLIGGISFSREIPKTSPAVAFEKILNVIYDELDSDNPVLILLLDDLQRIIGDDETMKILSILQNALVELNLQGKNIMFVATGSEDIFYKIQDKLDSAVRIFEPYLIGPLSYDELCEAINVPNKKQNVSFEEDVLKEIYYLSNGIPYYMQILAYSCFEEINADNKVTMTEFKKASVHSLNILAQREFKVLFSKSTTEERKILCLMAESDKTVLSYSYIKDNANLNSEPSALLKNLINKNMIIKPSRGKYKLKNNLFKLYLQNLRINQDTGLINE</sequence>
<dbReference type="RefSeq" id="WP_069572770.1">
    <property type="nucleotide sequence ID" value="NZ_RKRG01000002.1"/>
</dbReference>
<protein>
    <submittedName>
        <fullName evidence="2">Putative ATPase</fullName>
    </submittedName>
</protein>
<dbReference type="InterPro" id="IPR011579">
    <property type="entry name" value="ATPase_dom"/>
</dbReference>
<dbReference type="AlphaFoldDB" id="A0A3N5B291"/>